<comment type="caution">
    <text evidence="7">The sequence shown here is derived from an EMBL/GenBank/DDBJ whole genome shotgun (WGS) entry which is preliminary data.</text>
</comment>
<evidence type="ECO:0000259" key="6">
    <source>
        <dbReference type="Pfam" id="PF00724"/>
    </source>
</evidence>
<reference evidence="7" key="1">
    <citation type="journal article" date="2022" name="Int. J. Mol. Sci.">
        <title>Draft Genome of Tanacetum Coccineum: Genomic Comparison of Closely Related Tanacetum-Family Plants.</title>
        <authorList>
            <person name="Yamashiro T."/>
            <person name="Shiraishi A."/>
            <person name="Nakayama K."/>
            <person name="Satake H."/>
        </authorList>
    </citation>
    <scope>NUCLEOTIDE SEQUENCE</scope>
</reference>
<feature type="domain" description="NADH:flavin oxidoreductase/NADH oxidase N-terminal" evidence="6">
    <location>
        <begin position="2"/>
        <end position="44"/>
    </location>
</feature>
<protein>
    <submittedName>
        <fullName evidence="7">12-oxophytodienoate reductase 11</fullName>
    </submittedName>
</protein>
<keyword evidence="3" id="KW-0285">Flavoprotein</keyword>
<feature type="domain" description="NADH:flavin oxidoreductase/NADH oxidase N-terminal" evidence="6">
    <location>
        <begin position="49"/>
        <end position="100"/>
    </location>
</feature>
<name>A0ABQ5J349_9ASTR</name>
<dbReference type="InterPro" id="IPR001155">
    <property type="entry name" value="OxRdtase_FMN_N"/>
</dbReference>
<organism evidence="7 8">
    <name type="scientific">Tanacetum coccineum</name>
    <dbReference type="NCBI Taxonomy" id="301880"/>
    <lineage>
        <taxon>Eukaryota</taxon>
        <taxon>Viridiplantae</taxon>
        <taxon>Streptophyta</taxon>
        <taxon>Embryophyta</taxon>
        <taxon>Tracheophyta</taxon>
        <taxon>Spermatophyta</taxon>
        <taxon>Magnoliopsida</taxon>
        <taxon>eudicotyledons</taxon>
        <taxon>Gunneridae</taxon>
        <taxon>Pentapetalae</taxon>
        <taxon>asterids</taxon>
        <taxon>campanulids</taxon>
        <taxon>Asterales</taxon>
        <taxon>Asteraceae</taxon>
        <taxon>Asteroideae</taxon>
        <taxon>Anthemideae</taxon>
        <taxon>Anthemidinae</taxon>
        <taxon>Tanacetum</taxon>
    </lineage>
</organism>
<comment type="similarity">
    <text evidence="2">Belongs to the NADH:flavin oxidoreductase/NADH oxidase family.</text>
</comment>
<keyword evidence="5" id="KW-0521">NADP</keyword>
<dbReference type="Pfam" id="PF00724">
    <property type="entry name" value="Oxidored_FMN"/>
    <property type="match status" value="2"/>
</dbReference>
<keyword evidence="4" id="KW-0288">FMN</keyword>
<evidence type="ECO:0000313" key="8">
    <source>
        <dbReference type="Proteomes" id="UP001151760"/>
    </source>
</evidence>
<keyword evidence="8" id="KW-1185">Reference proteome</keyword>
<dbReference type="EMBL" id="BQNB010021361">
    <property type="protein sequence ID" value="GJU05594.1"/>
    <property type="molecule type" value="Genomic_DNA"/>
</dbReference>
<evidence type="ECO:0000256" key="3">
    <source>
        <dbReference type="ARBA" id="ARBA00022630"/>
    </source>
</evidence>
<dbReference type="PANTHER" id="PTHR22893">
    <property type="entry name" value="NADH OXIDOREDUCTASE-RELATED"/>
    <property type="match status" value="1"/>
</dbReference>
<reference evidence="7" key="2">
    <citation type="submission" date="2022-01" db="EMBL/GenBank/DDBJ databases">
        <authorList>
            <person name="Yamashiro T."/>
            <person name="Shiraishi A."/>
            <person name="Satake H."/>
            <person name="Nakayama K."/>
        </authorList>
    </citation>
    <scope>NUCLEOTIDE SEQUENCE</scope>
</reference>
<gene>
    <name evidence="7" type="ORF">Tco_1122024</name>
</gene>
<dbReference type="Proteomes" id="UP001151760">
    <property type="component" value="Unassembled WGS sequence"/>
</dbReference>
<proteinExistence type="inferred from homology"/>
<evidence type="ECO:0000256" key="5">
    <source>
        <dbReference type="ARBA" id="ARBA00022857"/>
    </source>
</evidence>
<dbReference type="InterPro" id="IPR013785">
    <property type="entry name" value="Aldolase_TIM"/>
</dbReference>
<accession>A0ABQ5J349</accession>
<sequence>MYGGSLKNRCCFPLDIVEANSKGIGPERVGIRPSLFINYNESGDSDPHLSAMRKVFKGTFMVAGGYYDRDEANRVVENGDADLVAFGRAFLANLDLPHWFMRNAPLNKHDRSTSYIDDLFLDYQITKIVSQNT</sequence>
<evidence type="ECO:0000313" key="7">
    <source>
        <dbReference type="EMBL" id="GJU05594.1"/>
    </source>
</evidence>
<dbReference type="SUPFAM" id="SSF51395">
    <property type="entry name" value="FMN-linked oxidoreductases"/>
    <property type="match status" value="1"/>
</dbReference>
<dbReference type="Gene3D" id="3.20.20.70">
    <property type="entry name" value="Aldolase class I"/>
    <property type="match status" value="2"/>
</dbReference>
<evidence type="ECO:0000256" key="2">
    <source>
        <dbReference type="ARBA" id="ARBA00005979"/>
    </source>
</evidence>
<evidence type="ECO:0000256" key="4">
    <source>
        <dbReference type="ARBA" id="ARBA00022643"/>
    </source>
</evidence>
<dbReference type="InterPro" id="IPR045247">
    <property type="entry name" value="Oye-like"/>
</dbReference>
<comment type="cofactor">
    <cofactor evidence="1">
        <name>FMN</name>
        <dbReference type="ChEBI" id="CHEBI:58210"/>
    </cofactor>
</comment>
<dbReference type="PANTHER" id="PTHR22893:SF62">
    <property type="entry name" value="12-OXOPHYTODIENOATE REDUCTASE-LIKE PROTEIN"/>
    <property type="match status" value="1"/>
</dbReference>
<evidence type="ECO:0000256" key="1">
    <source>
        <dbReference type="ARBA" id="ARBA00001917"/>
    </source>
</evidence>